<evidence type="ECO:0000259" key="2">
    <source>
        <dbReference type="PROSITE" id="PS50031"/>
    </source>
</evidence>
<dbReference type="Gene3D" id="1.10.238.10">
    <property type="entry name" value="EF-hand"/>
    <property type="match status" value="1"/>
</dbReference>
<evidence type="ECO:0000313" key="3">
    <source>
        <dbReference type="EMBL" id="CAI4219103.1"/>
    </source>
</evidence>
<dbReference type="PROSITE" id="PS50031">
    <property type="entry name" value="EH"/>
    <property type="match status" value="1"/>
</dbReference>
<name>A0A9P1MFS7_9PEZI</name>
<dbReference type="InterPro" id="IPR000261">
    <property type="entry name" value="EH_dom"/>
</dbReference>
<gene>
    <name evidence="3" type="ORF">PPNO1_LOCUS8674</name>
</gene>
<sequence>MNTTSSHDTFVSASSLQSPSPSPPLPLSLAVQDRPARPPSLHIRLPHPQARPSPPRRGPVGAIPSTLPTAELSNAIVAGSLASARLTPSNTDPPVPEGAGSGTSSHHNTGGGGRHPHHHHHKQHNDSDSEREKRYRRNRLRPKKHTHHEGARKRWRDAITEPQRRRYEAVWASNRGMLADRLVDVHGARVIPSDEEASSYVVGPVVREIWARSRLPNDELEEVWDLVDREKKGALGRREFVVGMWLLDQRLKGRKIPSRVGDSVWDSACGVVMRRKK</sequence>
<accession>A0A9P1MFS7</accession>
<dbReference type="PANTHER" id="PTHR11216">
    <property type="entry name" value="EH DOMAIN"/>
    <property type="match status" value="1"/>
</dbReference>
<feature type="compositionally biased region" description="Basic and acidic residues" evidence="1">
    <location>
        <begin position="124"/>
        <end position="133"/>
    </location>
</feature>
<feature type="compositionally biased region" description="Basic residues" evidence="1">
    <location>
        <begin position="134"/>
        <end position="155"/>
    </location>
</feature>
<protein>
    <recommendedName>
        <fullName evidence="2">EH domain-containing protein</fullName>
    </recommendedName>
</protein>
<dbReference type="GO" id="GO:0005886">
    <property type="term" value="C:plasma membrane"/>
    <property type="evidence" value="ECO:0007669"/>
    <property type="project" value="TreeGrafter"/>
</dbReference>
<evidence type="ECO:0000313" key="4">
    <source>
        <dbReference type="Proteomes" id="UP000838763"/>
    </source>
</evidence>
<dbReference type="InterPro" id="IPR011992">
    <property type="entry name" value="EF-hand-dom_pair"/>
</dbReference>
<dbReference type="CDD" id="cd00052">
    <property type="entry name" value="EH"/>
    <property type="match status" value="1"/>
</dbReference>
<keyword evidence="4" id="KW-1185">Reference proteome</keyword>
<dbReference type="GO" id="GO:0006897">
    <property type="term" value="P:endocytosis"/>
    <property type="evidence" value="ECO:0007669"/>
    <property type="project" value="TreeGrafter"/>
</dbReference>
<dbReference type="AlphaFoldDB" id="A0A9P1MFS7"/>
<dbReference type="SMART" id="SM00027">
    <property type="entry name" value="EH"/>
    <property type="match status" value="1"/>
</dbReference>
<comment type="caution">
    <text evidence="3">The sequence shown here is derived from an EMBL/GenBank/DDBJ whole genome shotgun (WGS) entry which is preliminary data.</text>
</comment>
<dbReference type="Pfam" id="PF12763">
    <property type="entry name" value="EH"/>
    <property type="match status" value="1"/>
</dbReference>
<feature type="region of interest" description="Disordered" evidence="1">
    <location>
        <begin position="1"/>
        <end position="66"/>
    </location>
</feature>
<feature type="compositionally biased region" description="Basic residues" evidence="1">
    <location>
        <begin position="114"/>
        <end position="123"/>
    </location>
</feature>
<proteinExistence type="predicted"/>
<organism evidence="3 4">
    <name type="scientific">Parascedosporium putredinis</name>
    <dbReference type="NCBI Taxonomy" id="1442378"/>
    <lineage>
        <taxon>Eukaryota</taxon>
        <taxon>Fungi</taxon>
        <taxon>Dikarya</taxon>
        <taxon>Ascomycota</taxon>
        <taxon>Pezizomycotina</taxon>
        <taxon>Sordariomycetes</taxon>
        <taxon>Hypocreomycetidae</taxon>
        <taxon>Microascales</taxon>
        <taxon>Microascaceae</taxon>
        <taxon>Parascedosporium</taxon>
    </lineage>
</organism>
<dbReference type="GO" id="GO:0016197">
    <property type="term" value="P:endosomal transport"/>
    <property type="evidence" value="ECO:0007669"/>
    <property type="project" value="TreeGrafter"/>
</dbReference>
<dbReference type="GO" id="GO:0005737">
    <property type="term" value="C:cytoplasm"/>
    <property type="evidence" value="ECO:0007669"/>
    <property type="project" value="TreeGrafter"/>
</dbReference>
<feature type="domain" description="EH" evidence="2">
    <location>
        <begin position="207"/>
        <end position="258"/>
    </location>
</feature>
<dbReference type="Proteomes" id="UP000838763">
    <property type="component" value="Unassembled WGS sequence"/>
</dbReference>
<evidence type="ECO:0000256" key="1">
    <source>
        <dbReference type="SAM" id="MobiDB-lite"/>
    </source>
</evidence>
<dbReference type="SUPFAM" id="SSF47473">
    <property type="entry name" value="EF-hand"/>
    <property type="match status" value="1"/>
</dbReference>
<feature type="region of interest" description="Disordered" evidence="1">
    <location>
        <begin position="85"/>
        <end position="157"/>
    </location>
</feature>
<dbReference type="OrthoDB" id="10045710at2759"/>
<dbReference type="EMBL" id="CALLCH030000019">
    <property type="protein sequence ID" value="CAI4219103.1"/>
    <property type="molecule type" value="Genomic_DNA"/>
</dbReference>
<reference evidence="3" key="1">
    <citation type="submission" date="2022-11" db="EMBL/GenBank/DDBJ databases">
        <authorList>
            <person name="Scott C."/>
            <person name="Bruce N."/>
        </authorList>
    </citation>
    <scope>NUCLEOTIDE SEQUENCE</scope>
</reference>